<keyword evidence="5" id="KW-0539">Nucleus</keyword>
<reference evidence="13 14" key="1">
    <citation type="submission" date="2010-05" db="EMBL/GenBank/DDBJ databases">
        <title>The Genome Sequence of Thecamonas trahens ATCC 50062.</title>
        <authorList>
            <consortium name="The Broad Institute Genome Sequencing Platform"/>
            <person name="Russ C."/>
            <person name="Cuomo C."/>
            <person name="Shea T."/>
            <person name="Young S.K."/>
            <person name="Zeng Q."/>
            <person name="Koehrsen M."/>
            <person name="Haas B."/>
            <person name="Borodovsky M."/>
            <person name="Guigo R."/>
            <person name="Alvarado L."/>
            <person name="Berlin A."/>
            <person name="Bochicchio J."/>
            <person name="Borenstein D."/>
            <person name="Chapman S."/>
            <person name="Chen Z."/>
            <person name="Freedman E."/>
            <person name="Gellesch M."/>
            <person name="Goldberg J."/>
            <person name="Griggs A."/>
            <person name="Gujja S."/>
            <person name="Heilman E."/>
            <person name="Heiman D."/>
            <person name="Hepburn T."/>
            <person name="Howarth C."/>
            <person name="Jen D."/>
            <person name="Larson L."/>
            <person name="Mehta T."/>
            <person name="Park D."/>
            <person name="Pearson M."/>
            <person name="Roberts A."/>
            <person name="Saif S."/>
            <person name="Shenoy N."/>
            <person name="Sisk P."/>
            <person name="Stolte C."/>
            <person name="Sykes S."/>
            <person name="Thomson T."/>
            <person name="Walk T."/>
            <person name="White J."/>
            <person name="Yandava C."/>
            <person name="Burger G."/>
            <person name="Gray M.W."/>
            <person name="Holland P.W.H."/>
            <person name="King N."/>
            <person name="Lang F.B.F."/>
            <person name="Roger A.J."/>
            <person name="Ruiz-Trillo I."/>
            <person name="Lander E."/>
            <person name="Nusbaum C."/>
        </authorList>
    </citation>
    <scope>NUCLEOTIDE SEQUENCE [LARGE SCALE GENOMIC DNA]</scope>
    <source>
        <strain evidence="13 14">ATCC 50062</strain>
    </source>
</reference>
<dbReference type="eggNOG" id="ENOG502QPP0">
    <property type="taxonomic scope" value="Eukaryota"/>
</dbReference>
<dbReference type="PANTHER" id="PTHR14165">
    <property type="entry name" value="MAJOR VAULT PROTEIN"/>
    <property type="match status" value="1"/>
</dbReference>
<comment type="subcellular location">
    <subcellularLocation>
        <location evidence="2 7">Cytoplasm</location>
    </subcellularLocation>
    <subcellularLocation>
        <location evidence="1">Nucleus</location>
    </subcellularLocation>
</comment>
<evidence type="ECO:0000256" key="3">
    <source>
        <dbReference type="ARBA" id="ARBA00022490"/>
    </source>
</evidence>
<keyword evidence="4" id="KW-0677">Repeat</keyword>
<feature type="domain" description="Major vault protein shoulder" evidence="9">
    <location>
        <begin position="545"/>
        <end position="662"/>
    </location>
</feature>
<dbReference type="Pfam" id="PF01505">
    <property type="entry name" value="Vault"/>
    <property type="match status" value="4"/>
</dbReference>
<dbReference type="Pfam" id="PF17794">
    <property type="entry name" value="Vault_2"/>
    <property type="match status" value="2"/>
</dbReference>
<dbReference type="PROSITE" id="PS51224">
    <property type="entry name" value="MVP"/>
    <property type="match status" value="5"/>
</dbReference>
<gene>
    <name evidence="13" type="ORF">AMSG_08366</name>
</gene>
<dbReference type="InterPro" id="IPR002499">
    <property type="entry name" value="Vault_N"/>
</dbReference>
<dbReference type="FunFam" id="3.30.479.30:FF:000010">
    <property type="entry name" value="major vault protein-like"/>
    <property type="match status" value="1"/>
</dbReference>
<evidence type="ECO:0000259" key="12">
    <source>
        <dbReference type="Pfam" id="PF17796"/>
    </source>
</evidence>
<dbReference type="InterPro" id="IPR043179">
    <property type="entry name" value="Vault_2_sf"/>
</dbReference>
<dbReference type="OMA" id="ILPYQFI"/>
<evidence type="ECO:0000313" key="13">
    <source>
        <dbReference type="EMBL" id="KNC52392.1"/>
    </source>
</evidence>
<dbReference type="GeneID" id="25567075"/>
<dbReference type="GO" id="GO:0005634">
    <property type="term" value="C:nucleus"/>
    <property type="evidence" value="ECO:0007669"/>
    <property type="project" value="UniProtKB-SubCell"/>
</dbReference>
<feature type="domain" description="Major vault protein repeat" evidence="8">
    <location>
        <begin position="324"/>
        <end position="364"/>
    </location>
</feature>
<keyword evidence="6 7" id="KW-0687">Ribonucleoprotein</keyword>
<feature type="domain" description="Major vault protein repeat" evidence="8">
    <location>
        <begin position="113"/>
        <end position="152"/>
    </location>
</feature>
<evidence type="ECO:0000256" key="5">
    <source>
        <dbReference type="ARBA" id="ARBA00023242"/>
    </source>
</evidence>
<dbReference type="PANTHER" id="PTHR14165:SF3">
    <property type="entry name" value="MAJOR VAULT PROTEIN"/>
    <property type="match status" value="1"/>
</dbReference>
<dbReference type="InterPro" id="IPR036013">
    <property type="entry name" value="Band_7/SPFH_dom_sf"/>
</dbReference>
<dbReference type="FunFam" id="2.30.30.570:FF:000001">
    <property type="entry name" value="major vault protein-like"/>
    <property type="match status" value="1"/>
</dbReference>
<dbReference type="OrthoDB" id="6125719at2759"/>
<dbReference type="Gene3D" id="2.30.30.570">
    <property type="match status" value="2"/>
</dbReference>
<dbReference type="Gene3D" id="2.30.30.620">
    <property type="match status" value="1"/>
</dbReference>
<feature type="repeat" description="MVP" evidence="7">
    <location>
        <begin position="169"/>
        <end position="221"/>
    </location>
</feature>
<dbReference type="FunFam" id="2.30.30.560:FF:000002">
    <property type="entry name" value="Major vault protein-alpha"/>
    <property type="match status" value="1"/>
</dbReference>
<evidence type="ECO:0000256" key="2">
    <source>
        <dbReference type="ARBA" id="ARBA00004496"/>
    </source>
</evidence>
<dbReference type="EMBL" id="GL349472">
    <property type="protein sequence ID" value="KNC52392.1"/>
    <property type="molecule type" value="Genomic_DNA"/>
</dbReference>
<feature type="repeat" description="MVP" evidence="7">
    <location>
        <begin position="116"/>
        <end position="168"/>
    </location>
</feature>
<dbReference type="Gene3D" id="6.10.250.720">
    <property type="match status" value="1"/>
</dbReference>
<dbReference type="Pfam" id="PF11978">
    <property type="entry name" value="MVP_shoulder"/>
    <property type="match status" value="1"/>
</dbReference>
<feature type="domain" description="Major vault protein repeat" evidence="10">
    <location>
        <begin position="46"/>
        <end position="108"/>
    </location>
</feature>
<dbReference type="InterPro" id="IPR041136">
    <property type="entry name" value="Vault_4"/>
</dbReference>
<name>A0A0L0DJA7_THETB</name>
<dbReference type="InterPro" id="IPR039059">
    <property type="entry name" value="MVP"/>
</dbReference>
<feature type="repeat" description="MVP" evidence="7">
    <location>
        <begin position="52"/>
        <end position="115"/>
    </location>
</feature>
<dbReference type="Gene3D" id="3.30.479.30">
    <property type="entry name" value="Band 7 domain"/>
    <property type="match status" value="1"/>
</dbReference>
<sequence>MSLIRIRPYSYVTVEDNNTNVQRLVVGPATFTKKAHETVVDGPLAMIVLPPASYCVVANPVERDDAGQPVIDEHGVYVCVWGDEEVRLAADFPDPFPLYPGEALVLGVTPLRVIEDGAALRVRAEREVKDEGGVTRAAGEQWLVKGPRTYLPSRVVTVLEEVHSVVVLETQALRLRATEDFTEPDGTARLAGSEWIVRQPGRYLCRVTEELVEVQELHVLTETTGLHLRATQAFTDVYGIERKVGDEWLVTLAEAPTHMLGVFEQLVTPVTAISLSNTDYCVIVDPVDASTGKNVLGTKTMVRGPKTFFLQPGERLLAGKQTAHLLSKQDALVLRCVEAYVDDEGVAREPGERWMVFGPRDYYPAPQCSVAAQRWLIPLDKNEGVYVRNMTTGKVRAEIGASYMLQADEELWEKELPADMEALINGETPFTDTPVELAAGSNVLFSSSASRTPGLQSTILNLASTGSRAAGLTGMQRREKWRVVTYRVPHNAAVQIFDYKTKDARVVFGPELVLLQPNEHLTVFSLSGGRPKQSNAIKSLLLYLGPDFMIDVIVVETSDHARLSLQLGYNWEFRVDRSTEDSTRKIFSVADFVGDACKALGSSIRGTVASIPFQEFHANSARIIRAAVFGLDDNGSVCDERVFPANGLVITNVDIQNVDPVDQRTRDSLQKSVSLAIEITTDALEARARNVAKREEQDALGELEQLRIRDSCLSEAAKIELLRLQAECESIKTTGKAKAEAKAQATTTVIECEASVEQAQLRADAADVEAAFELKRLQAHYAAELTHVAALNKLELDKKAQLTEIETGKFKAMIEAITPEVIKDIAKAGPEMQAKLLGSLGLSSVLLTDGNSPVNLFNTANGLVGSALAVSEQGQ</sequence>
<dbReference type="Proteomes" id="UP000054408">
    <property type="component" value="Unassembled WGS sequence"/>
</dbReference>
<dbReference type="Gene3D" id="2.30.30.560">
    <property type="match status" value="2"/>
</dbReference>
<evidence type="ECO:0000259" key="8">
    <source>
        <dbReference type="Pfam" id="PF01505"/>
    </source>
</evidence>
<dbReference type="Gene3D" id="2.30.30.550">
    <property type="entry name" value="Major Vault Protein repeat"/>
    <property type="match status" value="4"/>
</dbReference>
<evidence type="ECO:0000259" key="11">
    <source>
        <dbReference type="Pfam" id="PF17795"/>
    </source>
</evidence>
<accession>A0A0L0DJA7</accession>
<organism evidence="13 14">
    <name type="scientific">Thecamonas trahens ATCC 50062</name>
    <dbReference type="NCBI Taxonomy" id="461836"/>
    <lineage>
        <taxon>Eukaryota</taxon>
        <taxon>Apusozoa</taxon>
        <taxon>Apusomonadida</taxon>
        <taxon>Apusomonadidae</taxon>
        <taxon>Thecamonas</taxon>
    </lineage>
</organism>
<keyword evidence="3 7" id="KW-0963">Cytoplasm</keyword>
<evidence type="ECO:0000256" key="1">
    <source>
        <dbReference type="ARBA" id="ARBA00004123"/>
    </source>
</evidence>
<evidence type="ECO:0000256" key="4">
    <source>
        <dbReference type="ARBA" id="ARBA00022737"/>
    </source>
</evidence>
<dbReference type="Gene3D" id="6.20.380.10">
    <property type="match status" value="1"/>
</dbReference>
<feature type="domain" description="Major vault protein repeat" evidence="8">
    <location>
        <begin position="218"/>
        <end position="252"/>
    </location>
</feature>
<evidence type="ECO:0000259" key="10">
    <source>
        <dbReference type="Pfam" id="PF17794"/>
    </source>
</evidence>
<dbReference type="InterPro" id="IPR043023">
    <property type="entry name" value="MVP_rep_sf"/>
</dbReference>
<dbReference type="InterPro" id="IPR041139">
    <property type="entry name" value="MVP_rep_dom"/>
</dbReference>
<dbReference type="FunFam" id="2.30.30.560:FF:000001">
    <property type="entry name" value="major vault protein-like"/>
    <property type="match status" value="1"/>
</dbReference>
<feature type="repeat" description="MVP" evidence="7">
    <location>
        <begin position="328"/>
        <end position="380"/>
    </location>
</feature>
<evidence type="ECO:0000313" key="14">
    <source>
        <dbReference type="Proteomes" id="UP000054408"/>
    </source>
</evidence>
<evidence type="ECO:0000259" key="9">
    <source>
        <dbReference type="Pfam" id="PF11978"/>
    </source>
</evidence>
<proteinExistence type="predicted"/>
<dbReference type="Pfam" id="PF17795">
    <property type="entry name" value="Vault_3"/>
    <property type="match status" value="1"/>
</dbReference>
<dbReference type="InterPro" id="IPR040989">
    <property type="entry name" value="Vault_3"/>
</dbReference>
<dbReference type="InterPro" id="IPR021870">
    <property type="entry name" value="MVP_shoulder"/>
</dbReference>
<protein>
    <submittedName>
        <fullName evidence="13">Major vault protein</fullName>
    </submittedName>
</protein>
<dbReference type="RefSeq" id="XP_013755436.1">
    <property type="nucleotide sequence ID" value="XM_013899982.1"/>
</dbReference>
<feature type="domain" description="Major vault protein repeat" evidence="12">
    <location>
        <begin position="377"/>
        <end position="425"/>
    </location>
</feature>
<dbReference type="GO" id="GO:1990904">
    <property type="term" value="C:ribonucleoprotein complex"/>
    <property type="evidence" value="ECO:0007669"/>
    <property type="project" value="UniProtKB-UniRule"/>
</dbReference>
<dbReference type="CDD" id="cd08825">
    <property type="entry name" value="MVP_shoulder"/>
    <property type="match status" value="1"/>
</dbReference>
<dbReference type="Pfam" id="PF17796">
    <property type="entry name" value="Vault_4"/>
    <property type="match status" value="1"/>
</dbReference>
<dbReference type="FunFam" id="2.30.30.550:FF:000001">
    <property type="entry name" value="major vault protein-like"/>
    <property type="match status" value="3"/>
</dbReference>
<feature type="domain" description="Major vault protein repeat" evidence="11">
    <location>
        <begin position="483"/>
        <end position="544"/>
    </location>
</feature>
<evidence type="ECO:0000256" key="7">
    <source>
        <dbReference type="PROSITE-ProRule" id="PRU00571"/>
    </source>
</evidence>
<feature type="domain" description="Major vault protein repeat" evidence="8">
    <location>
        <begin position="166"/>
        <end position="206"/>
    </location>
</feature>
<dbReference type="InterPro" id="IPR041134">
    <property type="entry name" value="Vault_2"/>
</dbReference>
<feature type="domain" description="Major vault protein repeat" evidence="10">
    <location>
        <begin position="273"/>
        <end position="316"/>
    </location>
</feature>
<keyword evidence="14" id="KW-1185">Reference proteome</keyword>
<feature type="repeat" description="MVP" evidence="7">
    <location>
        <begin position="222"/>
        <end position="276"/>
    </location>
</feature>
<evidence type="ECO:0000256" key="6">
    <source>
        <dbReference type="ARBA" id="ARBA00023274"/>
    </source>
</evidence>
<dbReference type="AlphaFoldDB" id="A0A0L0DJA7"/>
<dbReference type="GO" id="GO:0005737">
    <property type="term" value="C:cytoplasm"/>
    <property type="evidence" value="ECO:0007669"/>
    <property type="project" value="UniProtKB-SubCell"/>
</dbReference>